<comment type="catalytic activity">
    <reaction evidence="1">
        <text>Hydrolysis of terminal non-reducing alpha-L-rhamnose residues in alpha-L-rhamnosides.</text>
        <dbReference type="EC" id="3.2.1.40"/>
    </reaction>
</comment>
<dbReference type="EC" id="3.2.1.40" evidence="2"/>
<dbReference type="InterPro" id="IPR016007">
    <property type="entry name" value="Alpha_rhamnosid"/>
</dbReference>
<keyword evidence="6" id="KW-1185">Reference proteome</keyword>
<evidence type="ECO:0000256" key="1">
    <source>
        <dbReference type="ARBA" id="ARBA00001445"/>
    </source>
</evidence>
<dbReference type="OrthoDB" id="5102748at2759"/>
<accession>A0A8H4JZS0</accession>
<feature type="domain" description="Alpha-L-rhamnosidase six-hairpin glycosidase" evidence="4">
    <location>
        <begin position="132"/>
        <end position="264"/>
    </location>
</feature>
<dbReference type="EMBL" id="JAADJG010000611">
    <property type="protein sequence ID" value="KAF4442000.1"/>
    <property type="molecule type" value="Genomic_DNA"/>
</dbReference>
<dbReference type="Proteomes" id="UP000605986">
    <property type="component" value="Unassembled WGS sequence"/>
</dbReference>
<dbReference type="InterPro" id="IPR035396">
    <property type="entry name" value="Bac_rhamnosid6H"/>
</dbReference>
<feature type="compositionally biased region" description="Acidic residues" evidence="3">
    <location>
        <begin position="25"/>
        <end position="58"/>
    </location>
</feature>
<name>A0A8H4JZS0_9HYPO</name>
<evidence type="ECO:0000256" key="3">
    <source>
        <dbReference type="SAM" id="MobiDB-lite"/>
    </source>
</evidence>
<comment type="caution">
    <text evidence="5">The sequence shown here is derived from an EMBL/GenBank/DDBJ whole genome shotgun (WGS) entry which is preliminary data.</text>
</comment>
<protein>
    <recommendedName>
        <fullName evidence="2">alpha-L-rhamnosidase</fullName>
        <ecNumber evidence="2">3.2.1.40</ecNumber>
    </recommendedName>
</protein>
<evidence type="ECO:0000313" key="6">
    <source>
        <dbReference type="Proteomes" id="UP000605986"/>
    </source>
</evidence>
<gene>
    <name evidence="5" type="ORF">F53441_11845</name>
</gene>
<reference evidence="5" key="1">
    <citation type="submission" date="2020-01" db="EMBL/GenBank/DDBJ databases">
        <title>Identification and distribution of gene clusters putatively required for synthesis of sphingolipid metabolism inhibitors in phylogenetically diverse species of the filamentous fungus Fusarium.</title>
        <authorList>
            <person name="Kim H.-S."/>
            <person name="Busman M."/>
            <person name="Brown D.W."/>
            <person name="Divon H."/>
            <person name="Uhlig S."/>
            <person name="Proctor R.H."/>
        </authorList>
    </citation>
    <scope>NUCLEOTIDE SEQUENCE</scope>
    <source>
        <strain evidence="5">NRRL 53441</strain>
    </source>
</reference>
<evidence type="ECO:0000259" key="4">
    <source>
        <dbReference type="Pfam" id="PF17389"/>
    </source>
</evidence>
<feature type="compositionally biased region" description="Polar residues" evidence="3">
    <location>
        <begin position="1"/>
        <end position="15"/>
    </location>
</feature>
<dbReference type="SUPFAM" id="SSF48208">
    <property type="entry name" value="Six-hairpin glycosidases"/>
    <property type="match status" value="1"/>
</dbReference>
<evidence type="ECO:0000256" key="2">
    <source>
        <dbReference type="ARBA" id="ARBA00012652"/>
    </source>
</evidence>
<dbReference type="PANTHER" id="PTHR33307:SF6">
    <property type="entry name" value="ALPHA-RHAMNOSIDASE (EUROFUNG)-RELATED"/>
    <property type="match status" value="1"/>
</dbReference>
<dbReference type="PANTHER" id="PTHR33307">
    <property type="entry name" value="ALPHA-RHAMNOSIDASE (EUROFUNG)"/>
    <property type="match status" value="1"/>
</dbReference>
<organism evidence="5 6">
    <name type="scientific">Fusarium austroafricanum</name>
    <dbReference type="NCBI Taxonomy" id="2364996"/>
    <lineage>
        <taxon>Eukaryota</taxon>
        <taxon>Fungi</taxon>
        <taxon>Dikarya</taxon>
        <taxon>Ascomycota</taxon>
        <taxon>Pezizomycotina</taxon>
        <taxon>Sordariomycetes</taxon>
        <taxon>Hypocreomycetidae</taxon>
        <taxon>Hypocreales</taxon>
        <taxon>Nectriaceae</taxon>
        <taxon>Fusarium</taxon>
        <taxon>Fusarium concolor species complex</taxon>
    </lineage>
</organism>
<dbReference type="InterPro" id="IPR008928">
    <property type="entry name" value="6-hairpin_glycosidase_sf"/>
</dbReference>
<dbReference type="GO" id="GO:0005975">
    <property type="term" value="P:carbohydrate metabolic process"/>
    <property type="evidence" value="ECO:0007669"/>
    <property type="project" value="InterPro"/>
</dbReference>
<evidence type="ECO:0000313" key="5">
    <source>
        <dbReference type="EMBL" id="KAF4442000.1"/>
    </source>
</evidence>
<feature type="region of interest" description="Disordered" evidence="3">
    <location>
        <begin position="1"/>
        <end position="58"/>
    </location>
</feature>
<dbReference type="GO" id="GO:0030596">
    <property type="term" value="F:alpha-L-rhamnosidase activity"/>
    <property type="evidence" value="ECO:0007669"/>
    <property type="project" value="UniProtKB-EC"/>
</dbReference>
<dbReference type="Pfam" id="PF17389">
    <property type="entry name" value="Bac_rhamnosid6H"/>
    <property type="match status" value="1"/>
</dbReference>
<dbReference type="AlphaFoldDB" id="A0A8H4JZS0"/>
<proteinExistence type="predicted"/>
<dbReference type="Gene3D" id="1.50.10.10">
    <property type="match status" value="1"/>
</dbReference>
<dbReference type="InterPro" id="IPR012341">
    <property type="entry name" value="6hp_glycosidase-like_sf"/>
</dbReference>
<sequence>MEGQSTDVHPNTRACQGSDGKEGAEDAETDDENVEAWEIEDDDDDKSDYDDSGYYDDIEGNAAGTQQNLFAGESGDSTASASGQFLELLFQLCVMLSTESYVDGQPSSTLLIYFSGILGFSADCQRFQLARQYCSKLSAIIYIQQLARKYAQDGQRLKGLFQRRYITAEGNLMSTSQTGIGLAIRFGLYPENEEQRKTAGKVLDSLVRTARFHTSTGFAGTPVISDALSEIGRSQLAYRMLLESTCPSWLYAAISHDATTVWER</sequence>